<dbReference type="InterPro" id="IPR050271">
    <property type="entry name" value="UDP-glycosyltransferase"/>
</dbReference>
<proteinExistence type="inferred from homology"/>
<dbReference type="Proteomes" id="UP000316778">
    <property type="component" value="Unassembled WGS sequence"/>
</dbReference>
<reference evidence="4 5" key="1">
    <citation type="journal article" date="2013" name="Stand. Genomic Sci.">
        <title>Genomic Encyclopedia of Type Strains, Phase I: The one thousand microbial genomes (KMG-I) project.</title>
        <authorList>
            <person name="Kyrpides N.C."/>
            <person name="Woyke T."/>
            <person name="Eisen J.A."/>
            <person name="Garrity G."/>
            <person name="Lilburn T.G."/>
            <person name="Beck B.J."/>
            <person name="Whitman W.B."/>
            <person name="Hugenholtz P."/>
            <person name="Klenk H.P."/>
        </authorList>
    </citation>
    <scope>NUCLEOTIDE SEQUENCE [LARGE SCALE GENOMIC DNA]</scope>
    <source>
        <strain evidence="4 5">DSM 13484</strain>
    </source>
</reference>
<dbReference type="PANTHER" id="PTHR48043">
    <property type="entry name" value="EG:EG0003.4 PROTEIN-RELATED"/>
    <property type="match status" value="1"/>
</dbReference>
<evidence type="ECO:0000313" key="5">
    <source>
        <dbReference type="Proteomes" id="UP000316778"/>
    </source>
</evidence>
<dbReference type="PROSITE" id="PS00375">
    <property type="entry name" value="UDPGT"/>
    <property type="match status" value="1"/>
</dbReference>
<dbReference type="RefSeq" id="WP_145718313.1">
    <property type="nucleotide sequence ID" value="NZ_BAAAFY010000002.1"/>
</dbReference>
<evidence type="ECO:0000256" key="2">
    <source>
        <dbReference type="ARBA" id="ARBA00022679"/>
    </source>
</evidence>
<dbReference type="GO" id="GO:0008194">
    <property type="term" value="F:UDP-glycosyltransferase activity"/>
    <property type="evidence" value="ECO:0007669"/>
    <property type="project" value="InterPro"/>
</dbReference>
<dbReference type="AlphaFoldDB" id="A0A562SU61"/>
<comment type="similarity">
    <text evidence="3">Belongs to the UDP-glycosyltransferase family.</text>
</comment>
<name>A0A562SU61_CHIJA</name>
<keyword evidence="5" id="KW-1185">Reference proteome</keyword>
<organism evidence="4 5">
    <name type="scientific">Chitinophaga japonensis</name>
    <name type="common">Flexibacter japonensis</name>
    <dbReference type="NCBI Taxonomy" id="104662"/>
    <lineage>
        <taxon>Bacteria</taxon>
        <taxon>Pseudomonadati</taxon>
        <taxon>Bacteroidota</taxon>
        <taxon>Chitinophagia</taxon>
        <taxon>Chitinophagales</taxon>
        <taxon>Chitinophagaceae</taxon>
        <taxon>Chitinophaga</taxon>
    </lineage>
</organism>
<sequence>MSLIVFFMDQKEGHIIPSFRLAASLKERGHTIVYLTIADNRKLVEEEGFLFYPVFQDIYPEGFHQANKRFKEVAEDNPGREKRHLLGIIEGELDVFFAEYKPDLLIASAVLGLEMLLLHYKYHINPVIMSTSLREPPDVTLVTACVGNLLDLPLEVTNAITEFVAGLDLDFTSLKEMLYPLEIFYELVLCPRELDMDMESVKERVFYLGPTILQQRSFGRKLDLDEVKSRKQIIYASLGSHAVTYGDACIWFFQALVNVMKYAGMQEMHLVLSVGLEFDAGLLGEIPGNVTVVDWVSQTDILKDASLVITHGGLGTIKESIYYGVPMIVFPMGYEQPRNAMLIEYHRLGISAQIENITEEGLISDIRYILNSPKIFTGIKKMQKIFREKEIAHTGVDIIEQIIREHAPRPCPY</sequence>
<dbReference type="EMBL" id="VLLG01000005">
    <property type="protein sequence ID" value="TWI84558.1"/>
    <property type="molecule type" value="Genomic_DNA"/>
</dbReference>
<gene>
    <name evidence="4" type="ORF">LX66_4928</name>
</gene>
<dbReference type="InterPro" id="IPR035595">
    <property type="entry name" value="UDP_glycos_trans_CS"/>
</dbReference>
<dbReference type="Pfam" id="PF00201">
    <property type="entry name" value="UDPGT"/>
    <property type="match status" value="1"/>
</dbReference>
<dbReference type="OrthoDB" id="9805366at2"/>
<protein>
    <submittedName>
        <fullName evidence="4">MGT family glycosyltransferase</fullName>
    </submittedName>
</protein>
<keyword evidence="1 3" id="KW-0328">Glycosyltransferase</keyword>
<evidence type="ECO:0000313" key="4">
    <source>
        <dbReference type="EMBL" id="TWI84558.1"/>
    </source>
</evidence>
<evidence type="ECO:0000256" key="3">
    <source>
        <dbReference type="RuleBase" id="RU003718"/>
    </source>
</evidence>
<accession>A0A562SU61</accession>
<keyword evidence="2 3" id="KW-0808">Transferase</keyword>
<evidence type="ECO:0000256" key="1">
    <source>
        <dbReference type="ARBA" id="ARBA00022676"/>
    </source>
</evidence>
<dbReference type="SUPFAM" id="SSF53756">
    <property type="entry name" value="UDP-Glycosyltransferase/glycogen phosphorylase"/>
    <property type="match status" value="1"/>
</dbReference>
<comment type="caution">
    <text evidence="4">The sequence shown here is derived from an EMBL/GenBank/DDBJ whole genome shotgun (WGS) entry which is preliminary data.</text>
</comment>
<dbReference type="CDD" id="cd03784">
    <property type="entry name" value="GT1_Gtf-like"/>
    <property type="match status" value="1"/>
</dbReference>
<dbReference type="InterPro" id="IPR002213">
    <property type="entry name" value="UDP_glucos_trans"/>
</dbReference>
<dbReference type="Gene3D" id="3.40.50.2000">
    <property type="entry name" value="Glycogen Phosphorylase B"/>
    <property type="match status" value="2"/>
</dbReference>
<dbReference type="PANTHER" id="PTHR48043:SF145">
    <property type="entry name" value="FI06409P-RELATED"/>
    <property type="match status" value="1"/>
</dbReference>